<gene>
    <name evidence="1" type="ORF">NCTC11557_01134</name>
</gene>
<organism evidence="1 2">
    <name type="scientific">Streptococcus dysgalactiae subsp. equisimilis</name>
    <name type="common">Streptococcus equisimilis</name>
    <dbReference type="NCBI Taxonomy" id="119602"/>
    <lineage>
        <taxon>Bacteria</taxon>
        <taxon>Bacillati</taxon>
        <taxon>Bacillota</taxon>
        <taxon>Bacilli</taxon>
        <taxon>Lactobacillales</taxon>
        <taxon>Streptococcaceae</taxon>
        <taxon>Streptococcus</taxon>
    </lineage>
</organism>
<dbReference type="Proteomes" id="UP000339049">
    <property type="component" value="Unassembled WGS sequence"/>
</dbReference>
<reference evidence="1 2" key="1">
    <citation type="submission" date="2019-05" db="EMBL/GenBank/DDBJ databases">
        <authorList>
            <consortium name="Pathogen Informatics"/>
        </authorList>
    </citation>
    <scope>NUCLEOTIDE SEQUENCE [LARGE SCALE GENOMIC DNA]</scope>
    <source>
        <strain evidence="1 2">NCTC11557</strain>
    </source>
</reference>
<proteinExistence type="predicted"/>
<name>A0AAE9QXQ9_STREQ</name>
<sequence length="73" mass="8572">MPAIQLLDELGLPKDISIADIRQTIQQFEIEKDALQEFFDDTLKTYTTYQEMKDYVKSREANTPKQETEEKSL</sequence>
<accession>A0AAE9QXQ9</accession>
<comment type="caution">
    <text evidence="1">The sequence shown here is derived from an EMBL/GenBank/DDBJ whole genome shotgun (WGS) entry which is preliminary data.</text>
</comment>
<protein>
    <submittedName>
        <fullName evidence="1">Relaxase</fullName>
    </submittedName>
</protein>
<dbReference type="EMBL" id="CABEIY010000007">
    <property type="protein sequence ID" value="VTT24494.1"/>
    <property type="molecule type" value="Genomic_DNA"/>
</dbReference>
<dbReference type="AlphaFoldDB" id="A0AAE9QXQ9"/>
<evidence type="ECO:0000313" key="2">
    <source>
        <dbReference type="Proteomes" id="UP000339049"/>
    </source>
</evidence>
<evidence type="ECO:0000313" key="1">
    <source>
        <dbReference type="EMBL" id="VTT24494.1"/>
    </source>
</evidence>